<proteinExistence type="predicted"/>
<evidence type="ECO:0000313" key="2">
    <source>
        <dbReference type="EMBL" id="CAB5229346.1"/>
    </source>
</evidence>
<dbReference type="EMBL" id="LR798400">
    <property type="protein sequence ID" value="CAB5229346.1"/>
    <property type="molecule type" value="Genomic_DNA"/>
</dbReference>
<organism evidence="1">
    <name type="scientific">uncultured Caudovirales phage</name>
    <dbReference type="NCBI Taxonomy" id="2100421"/>
    <lineage>
        <taxon>Viruses</taxon>
        <taxon>Duplodnaviria</taxon>
        <taxon>Heunggongvirae</taxon>
        <taxon>Uroviricota</taxon>
        <taxon>Caudoviricetes</taxon>
        <taxon>Peduoviridae</taxon>
        <taxon>Maltschvirus</taxon>
        <taxon>Maltschvirus maltsch</taxon>
    </lineage>
</organism>
<gene>
    <name evidence="1" type="ORF">UFOVP1469_13</name>
    <name evidence="2" type="ORF">UFOVP1556_38</name>
</gene>
<dbReference type="EMBL" id="LR797418">
    <property type="protein sequence ID" value="CAB4214914.1"/>
    <property type="molecule type" value="Genomic_DNA"/>
</dbReference>
<sequence length="78" mass="8710">MKVKFSQAIINEYNERLLNHSPFGKITSAGTYDLIAVDVKEIMEDCRYQGNMDGDGVSISSGATRAYRSLYKQVSNGR</sequence>
<name>A0A6J5SKK7_9CAUD</name>
<reference evidence="1" key="1">
    <citation type="submission" date="2020-05" db="EMBL/GenBank/DDBJ databases">
        <authorList>
            <person name="Chiriac C."/>
            <person name="Salcher M."/>
            <person name="Ghai R."/>
            <person name="Kavagutti S V."/>
        </authorList>
    </citation>
    <scope>NUCLEOTIDE SEQUENCE</scope>
</reference>
<accession>A0A6J5SKK7</accession>
<evidence type="ECO:0000313" key="1">
    <source>
        <dbReference type="EMBL" id="CAB4214914.1"/>
    </source>
</evidence>
<protein>
    <submittedName>
        <fullName evidence="1">Uncharacterized protein</fullName>
    </submittedName>
</protein>